<comment type="caution">
    <text evidence="2">The sequence shown here is derived from an EMBL/GenBank/DDBJ whole genome shotgun (WGS) entry which is preliminary data.</text>
</comment>
<dbReference type="PANTHER" id="PTHR34203">
    <property type="entry name" value="METHYLTRANSFERASE, FKBM FAMILY PROTEIN"/>
    <property type="match status" value="1"/>
</dbReference>
<dbReference type="PANTHER" id="PTHR34203:SF15">
    <property type="entry name" value="SLL1173 PROTEIN"/>
    <property type="match status" value="1"/>
</dbReference>
<dbReference type="Gene3D" id="3.40.50.150">
    <property type="entry name" value="Vaccinia Virus protein VP39"/>
    <property type="match status" value="1"/>
</dbReference>
<evidence type="ECO:0000313" key="2">
    <source>
        <dbReference type="EMBL" id="OGY17671.1"/>
    </source>
</evidence>
<dbReference type="EMBL" id="MHCJ01000007">
    <property type="protein sequence ID" value="OGY17671.1"/>
    <property type="molecule type" value="Genomic_DNA"/>
</dbReference>
<dbReference type="InterPro" id="IPR029063">
    <property type="entry name" value="SAM-dependent_MTases_sf"/>
</dbReference>
<dbReference type="Pfam" id="PF05050">
    <property type="entry name" value="Methyltransf_21"/>
    <property type="match status" value="1"/>
</dbReference>
<evidence type="ECO:0000259" key="1">
    <source>
        <dbReference type="Pfam" id="PF05050"/>
    </source>
</evidence>
<dbReference type="InterPro" id="IPR006342">
    <property type="entry name" value="FkbM_mtfrase"/>
</dbReference>
<reference evidence="2 3" key="1">
    <citation type="journal article" date="2016" name="Nat. Commun.">
        <title>Thousands of microbial genomes shed light on interconnected biogeochemical processes in an aquifer system.</title>
        <authorList>
            <person name="Anantharaman K."/>
            <person name="Brown C.T."/>
            <person name="Hug L.A."/>
            <person name="Sharon I."/>
            <person name="Castelle C.J."/>
            <person name="Probst A.J."/>
            <person name="Thomas B.C."/>
            <person name="Singh A."/>
            <person name="Wilkins M.J."/>
            <person name="Karaoz U."/>
            <person name="Brodie E.L."/>
            <person name="Williams K.H."/>
            <person name="Hubbard S.S."/>
            <person name="Banfield J.F."/>
        </authorList>
    </citation>
    <scope>NUCLEOTIDE SEQUENCE [LARGE SCALE GENOMIC DNA]</scope>
</reference>
<dbReference type="Proteomes" id="UP000179233">
    <property type="component" value="Unassembled WGS sequence"/>
</dbReference>
<protein>
    <recommendedName>
        <fullName evidence="1">Methyltransferase FkbM domain-containing protein</fullName>
    </recommendedName>
</protein>
<gene>
    <name evidence="2" type="ORF">A2786_05695</name>
</gene>
<sequence length="270" mass="30976">MTKSYIALVNARKLCSLVLSPHTYTEISNWPLYFADHLGLVHGEYTLRFRRDFKLLLQANHPVKWPIQEIVIQDDYRLRSLKADPPSIIIDLGACIGMFSLYAKALFPKAKIYAFEPFAGYFPGLEKNIRLNSLGMGIIPYPLACYSETAVRLLKSGKTLKSPPLAAPSWIYSYKDSISLQGILDYNKLSTCDLLKIDVEGAEYDIIYSLPARMYRRIRRIHLEYHNLDVKTDLNGHSLKKWLEKNHFEVVQTKVPFQKMGMIFATNLAP</sequence>
<name>A0A1G1VQJ5_9BACT</name>
<dbReference type="NCBIfam" id="TIGR01444">
    <property type="entry name" value="fkbM_fam"/>
    <property type="match status" value="1"/>
</dbReference>
<evidence type="ECO:0000313" key="3">
    <source>
        <dbReference type="Proteomes" id="UP000179233"/>
    </source>
</evidence>
<feature type="domain" description="Methyltransferase FkbM" evidence="1">
    <location>
        <begin position="91"/>
        <end position="229"/>
    </location>
</feature>
<dbReference type="AlphaFoldDB" id="A0A1G1VQJ5"/>
<accession>A0A1G1VQJ5</accession>
<organism evidence="2 3">
    <name type="scientific">Candidatus Chisholmbacteria bacterium RIFCSPHIGHO2_01_FULL_52_32</name>
    <dbReference type="NCBI Taxonomy" id="1797591"/>
    <lineage>
        <taxon>Bacteria</taxon>
        <taxon>Candidatus Chisholmiibacteriota</taxon>
    </lineage>
</organism>
<dbReference type="InterPro" id="IPR052514">
    <property type="entry name" value="SAM-dependent_MTase"/>
</dbReference>
<dbReference type="SUPFAM" id="SSF53335">
    <property type="entry name" value="S-adenosyl-L-methionine-dependent methyltransferases"/>
    <property type="match status" value="1"/>
</dbReference>
<proteinExistence type="predicted"/>